<dbReference type="Proteomes" id="UP001501295">
    <property type="component" value="Unassembled WGS sequence"/>
</dbReference>
<feature type="transmembrane region" description="Helical" evidence="2">
    <location>
        <begin position="97"/>
        <end position="118"/>
    </location>
</feature>
<evidence type="ECO:0000313" key="3">
    <source>
        <dbReference type="EMBL" id="GAA4678803.1"/>
    </source>
</evidence>
<keyword evidence="2" id="KW-1133">Transmembrane helix</keyword>
<evidence type="ECO:0000256" key="1">
    <source>
        <dbReference type="SAM" id="MobiDB-lite"/>
    </source>
</evidence>
<feature type="transmembrane region" description="Helical" evidence="2">
    <location>
        <begin position="125"/>
        <end position="143"/>
    </location>
</feature>
<evidence type="ECO:0000313" key="4">
    <source>
        <dbReference type="Proteomes" id="UP001501295"/>
    </source>
</evidence>
<comment type="caution">
    <text evidence="3">The sequence shown here is derived from an EMBL/GenBank/DDBJ whole genome shotgun (WGS) entry which is preliminary data.</text>
</comment>
<dbReference type="EMBL" id="BAABLM010000005">
    <property type="protein sequence ID" value="GAA4678803.1"/>
    <property type="molecule type" value="Genomic_DNA"/>
</dbReference>
<evidence type="ECO:0000256" key="2">
    <source>
        <dbReference type="SAM" id="Phobius"/>
    </source>
</evidence>
<feature type="transmembrane region" description="Helical" evidence="2">
    <location>
        <begin position="59"/>
        <end position="77"/>
    </location>
</feature>
<keyword evidence="2" id="KW-0812">Transmembrane</keyword>
<gene>
    <name evidence="3" type="ORF">GCM10025780_24660</name>
</gene>
<reference evidence="4" key="1">
    <citation type="journal article" date="2019" name="Int. J. Syst. Evol. Microbiol.">
        <title>The Global Catalogue of Microorganisms (GCM) 10K type strain sequencing project: providing services to taxonomists for standard genome sequencing and annotation.</title>
        <authorList>
            <consortium name="The Broad Institute Genomics Platform"/>
            <consortium name="The Broad Institute Genome Sequencing Center for Infectious Disease"/>
            <person name="Wu L."/>
            <person name="Ma J."/>
        </authorList>
    </citation>
    <scope>NUCLEOTIDE SEQUENCE [LARGE SCALE GENOMIC DNA]</scope>
    <source>
        <strain evidence="4">JCM 18956</strain>
    </source>
</reference>
<organism evidence="3 4">
    <name type="scientific">Frondihabitans cladoniiphilus</name>
    <dbReference type="NCBI Taxonomy" id="715785"/>
    <lineage>
        <taxon>Bacteria</taxon>
        <taxon>Bacillati</taxon>
        <taxon>Actinomycetota</taxon>
        <taxon>Actinomycetes</taxon>
        <taxon>Micrococcales</taxon>
        <taxon>Microbacteriaceae</taxon>
        <taxon>Frondihabitans</taxon>
    </lineage>
</organism>
<evidence type="ECO:0008006" key="5">
    <source>
        <dbReference type="Google" id="ProtNLM"/>
    </source>
</evidence>
<sequence length="157" mass="16875">MSNDDDRGATPAESPRNARPESTPAAPEGHPVGLPAEVFALADPAASRKTGPGPRRGDLVLTVILTVVLYLLAFRYVDLAVTRDQQASALLDGVQLSTILAVAAPIVLAVFSTVFSILFIRRRVIAFWLPVFAGILIVALYQVTQQLLETAVLKTFH</sequence>
<keyword evidence="2" id="KW-0472">Membrane</keyword>
<feature type="region of interest" description="Disordered" evidence="1">
    <location>
        <begin position="1"/>
        <end position="31"/>
    </location>
</feature>
<keyword evidence="4" id="KW-1185">Reference proteome</keyword>
<protein>
    <recommendedName>
        <fullName evidence="5">Tripartite tricarboxylate transporter TctB family protein</fullName>
    </recommendedName>
</protein>
<name>A0ABP8W2V3_9MICO</name>
<accession>A0ABP8W2V3</accession>
<proteinExistence type="predicted"/>